<dbReference type="CDD" id="cd18773">
    <property type="entry name" value="PDC1_HK_sensor"/>
    <property type="match status" value="1"/>
</dbReference>
<sequence>MLSKDILVYRKIRYELRAYMCYLFTQNIQNYMPSTNLKNVLNGIEKIKDEIEAFDAIYILDATGNEISANGIACTENFSDRAFYYEAVREGKCIITNPYPTSNSGKLVVTASYPVYNQNHELIYVVCIDLALKTAISISAPSKFSNFCANISIGIYGLLSVCLTLVCLLLFCKGAFSFYIALGHFKNFDIDEIFKAIIQLTLALAIFDLVKAIFESEVLGKNTENNAQTLQQTMVRFLGSIIIALAIESLMLVFKFAISEPDKILYAVYLIGGVSTLLVGLSIYVKFAYKKENQGN</sequence>
<feature type="transmembrane region" description="Helical" evidence="1">
    <location>
        <begin position="235"/>
        <end position="258"/>
    </location>
</feature>
<dbReference type="AlphaFoldDB" id="A0A3D8JAP3"/>
<reference evidence="2 3" key="1">
    <citation type="submission" date="2018-04" db="EMBL/GenBank/DDBJ databases">
        <title>Novel Campyloabacter and Helicobacter Species and Strains.</title>
        <authorList>
            <person name="Mannion A.J."/>
            <person name="Shen Z."/>
            <person name="Fox J.G."/>
        </authorList>
    </citation>
    <scope>NUCLEOTIDE SEQUENCE [LARGE SCALE GENOMIC DNA]</scope>
    <source>
        <strain evidence="2 3">MIT 04-9362</strain>
    </source>
</reference>
<dbReference type="Gene3D" id="3.30.450.20">
    <property type="entry name" value="PAS domain"/>
    <property type="match status" value="1"/>
</dbReference>
<feature type="transmembrane region" description="Helical" evidence="1">
    <location>
        <begin position="264"/>
        <end position="285"/>
    </location>
</feature>
<accession>A0A3D8JAP3</accession>
<feature type="transmembrane region" description="Helical" evidence="1">
    <location>
        <begin position="153"/>
        <end position="181"/>
    </location>
</feature>
<evidence type="ECO:0000313" key="2">
    <source>
        <dbReference type="EMBL" id="RDU74593.1"/>
    </source>
</evidence>
<proteinExistence type="predicted"/>
<name>A0A3D8JAP3_9HELI</name>
<dbReference type="InterPro" id="IPR029151">
    <property type="entry name" value="Sensor-like_sf"/>
</dbReference>
<dbReference type="SUPFAM" id="SSF103190">
    <property type="entry name" value="Sensory domain-like"/>
    <property type="match status" value="1"/>
</dbReference>
<keyword evidence="1" id="KW-0812">Transmembrane</keyword>
<dbReference type="RefSeq" id="WP_115578302.1">
    <property type="nucleotide sequence ID" value="NZ_NXLX01000001.1"/>
</dbReference>
<keyword evidence="1" id="KW-1133">Transmembrane helix</keyword>
<keyword evidence="1" id="KW-0472">Membrane</keyword>
<gene>
    <name evidence="2" type="ORF">CQA57_00655</name>
</gene>
<dbReference type="Pfam" id="PF22673">
    <property type="entry name" value="MCP-like_PDC_1"/>
    <property type="match status" value="1"/>
</dbReference>
<feature type="transmembrane region" description="Helical" evidence="1">
    <location>
        <begin position="193"/>
        <end position="214"/>
    </location>
</feature>
<evidence type="ECO:0008006" key="4">
    <source>
        <dbReference type="Google" id="ProtNLM"/>
    </source>
</evidence>
<keyword evidence="3" id="KW-1185">Reference proteome</keyword>
<dbReference type="EMBL" id="NXLX01000001">
    <property type="protein sequence ID" value="RDU74593.1"/>
    <property type="molecule type" value="Genomic_DNA"/>
</dbReference>
<evidence type="ECO:0000313" key="3">
    <source>
        <dbReference type="Proteomes" id="UP000256695"/>
    </source>
</evidence>
<dbReference type="Proteomes" id="UP000256695">
    <property type="component" value="Unassembled WGS sequence"/>
</dbReference>
<protein>
    <recommendedName>
        <fullName evidence="4">General glycosylation pathway protein</fullName>
    </recommendedName>
</protein>
<comment type="caution">
    <text evidence="2">The sequence shown here is derived from an EMBL/GenBank/DDBJ whole genome shotgun (WGS) entry which is preliminary data.</text>
</comment>
<evidence type="ECO:0000256" key="1">
    <source>
        <dbReference type="SAM" id="Phobius"/>
    </source>
</evidence>
<organism evidence="2 3">
    <name type="scientific">Helicobacter anseris</name>
    <dbReference type="NCBI Taxonomy" id="375926"/>
    <lineage>
        <taxon>Bacteria</taxon>
        <taxon>Pseudomonadati</taxon>
        <taxon>Campylobacterota</taxon>
        <taxon>Epsilonproteobacteria</taxon>
        <taxon>Campylobacterales</taxon>
        <taxon>Helicobacteraceae</taxon>
        <taxon>Helicobacter</taxon>
    </lineage>
</organism>
<dbReference type="OrthoDB" id="5338382at2"/>